<gene>
    <name evidence="2" type="ORF">K431DRAFT_108056</name>
</gene>
<keyword evidence="3" id="KW-1185">Reference proteome</keyword>
<dbReference type="Proteomes" id="UP000799441">
    <property type="component" value="Unassembled WGS sequence"/>
</dbReference>
<proteinExistence type="predicted"/>
<sequence>MPPREPPCLEHLCPQGAANVQHSHFQMGSTRAMLASSRKLDPDLRHLIGRDACCLPRVRPAAYYLLQASVRGRGLQLAAAAWLSLTVAAYIQHVLNRSILYRQTHHITRLPDDSTRQRSRGYTQDAVEQSRADALARRGTQ</sequence>
<name>A0A9P4UNE3_9PEZI</name>
<evidence type="ECO:0000313" key="2">
    <source>
        <dbReference type="EMBL" id="KAF2719713.1"/>
    </source>
</evidence>
<evidence type="ECO:0000256" key="1">
    <source>
        <dbReference type="SAM" id="MobiDB-lite"/>
    </source>
</evidence>
<dbReference type="EMBL" id="MU003808">
    <property type="protein sequence ID" value="KAF2719713.1"/>
    <property type="molecule type" value="Genomic_DNA"/>
</dbReference>
<protein>
    <submittedName>
        <fullName evidence="2">Uncharacterized protein</fullName>
    </submittedName>
</protein>
<reference evidence="2" key="1">
    <citation type="journal article" date="2020" name="Stud. Mycol.">
        <title>101 Dothideomycetes genomes: a test case for predicting lifestyles and emergence of pathogens.</title>
        <authorList>
            <person name="Haridas S."/>
            <person name="Albert R."/>
            <person name="Binder M."/>
            <person name="Bloem J."/>
            <person name="Labutti K."/>
            <person name="Salamov A."/>
            <person name="Andreopoulos B."/>
            <person name="Baker S."/>
            <person name="Barry K."/>
            <person name="Bills G."/>
            <person name="Bluhm B."/>
            <person name="Cannon C."/>
            <person name="Castanera R."/>
            <person name="Culley D."/>
            <person name="Daum C."/>
            <person name="Ezra D."/>
            <person name="Gonzalez J."/>
            <person name="Henrissat B."/>
            <person name="Kuo A."/>
            <person name="Liang C."/>
            <person name="Lipzen A."/>
            <person name="Lutzoni F."/>
            <person name="Magnuson J."/>
            <person name="Mondo S."/>
            <person name="Nolan M."/>
            <person name="Ohm R."/>
            <person name="Pangilinan J."/>
            <person name="Park H.-J."/>
            <person name="Ramirez L."/>
            <person name="Alfaro M."/>
            <person name="Sun H."/>
            <person name="Tritt A."/>
            <person name="Yoshinaga Y."/>
            <person name="Zwiers L.-H."/>
            <person name="Turgeon B."/>
            <person name="Goodwin S."/>
            <person name="Spatafora J."/>
            <person name="Crous P."/>
            <person name="Grigoriev I."/>
        </authorList>
    </citation>
    <scope>NUCLEOTIDE SEQUENCE</scope>
    <source>
        <strain evidence="2">CBS 116435</strain>
    </source>
</reference>
<accession>A0A9P4UNE3</accession>
<feature type="region of interest" description="Disordered" evidence="1">
    <location>
        <begin position="111"/>
        <end position="141"/>
    </location>
</feature>
<dbReference type="AlphaFoldDB" id="A0A9P4UNE3"/>
<evidence type="ECO:0000313" key="3">
    <source>
        <dbReference type="Proteomes" id="UP000799441"/>
    </source>
</evidence>
<comment type="caution">
    <text evidence="2">The sequence shown here is derived from an EMBL/GenBank/DDBJ whole genome shotgun (WGS) entry which is preliminary data.</text>
</comment>
<organism evidence="2 3">
    <name type="scientific">Polychaeton citri CBS 116435</name>
    <dbReference type="NCBI Taxonomy" id="1314669"/>
    <lineage>
        <taxon>Eukaryota</taxon>
        <taxon>Fungi</taxon>
        <taxon>Dikarya</taxon>
        <taxon>Ascomycota</taxon>
        <taxon>Pezizomycotina</taxon>
        <taxon>Dothideomycetes</taxon>
        <taxon>Dothideomycetidae</taxon>
        <taxon>Capnodiales</taxon>
        <taxon>Capnodiaceae</taxon>
        <taxon>Polychaeton</taxon>
    </lineage>
</organism>
<feature type="compositionally biased region" description="Basic and acidic residues" evidence="1">
    <location>
        <begin position="128"/>
        <end position="141"/>
    </location>
</feature>